<evidence type="ECO:0000313" key="2">
    <source>
        <dbReference type="Proteomes" id="UP001647509"/>
    </source>
</evidence>
<protein>
    <submittedName>
        <fullName evidence="1">CAP domain-containing protein</fullName>
    </submittedName>
</protein>
<reference evidence="1" key="1">
    <citation type="submission" date="2021-05" db="EMBL/GenBank/DDBJ databases">
        <title>Draft genomes of bacteria isolated from model marine particles.</title>
        <authorList>
            <person name="Datta M.S."/>
            <person name="Schwartzman J.A."/>
            <person name="Enke T.N."/>
            <person name="Saavedra J."/>
            <person name="Cermak N."/>
            <person name="Cordero O.X."/>
        </authorList>
    </citation>
    <scope>NUCLEOTIDE SEQUENCE</scope>
    <source>
        <strain evidence="1">I2M19</strain>
    </source>
</reference>
<organism evidence="1 2">
    <name type="scientific">Pseudotamlana agarivorans</name>
    <dbReference type="NCBI Taxonomy" id="481183"/>
    <lineage>
        <taxon>Bacteria</taxon>
        <taxon>Pseudomonadati</taxon>
        <taxon>Bacteroidota</taxon>
        <taxon>Flavobacteriia</taxon>
        <taxon>Flavobacteriales</taxon>
        <taxon>Flavobacteriaceae</taxon>
        <taxon>Pseudotamlana</taxon>
    </lineage>
</organism>
<gene>
    <name evidence="1" type="ORF">KO493_07085</name>
</gene>
<dbReference type="EMBL" id="JAHKPD010000012">
    <property type="protein sequence ID" value="MBU2950455.1"/>
    <property type="molecule type" value="Genomic_DNA"/>
</dbReference>
<evidence type="ECO:0000313" key="1">
    <source>
        <dbReference type="EMBL" id="MBU2950455.1"/>
    </source>
</evidence>
<sequence length="161" mass="17924">MKTTYLKPWFALVCFTMIICSVSCSSSDDSESNEAKEESTINTQVLSALNDHRLSLEKPVLIMNAYASTLANEHSLYMAAQSKLSYDNLNERAVLLIENENPSKMAESVASKYKTADEVLEAMLNHSGNKNNIEADFTHIGIGANKSDSGVYYYSFIFLKK</sequence>
<comment type="caution">
    <text evidence="1">The sequence shown here is derived from an EMBL/GenBank/DDBJ whole genome shotgun (WGS) entry which is preliminary data.</text>
</comment>
<proteinExistence type="predicted"/>
<dbReference type="Proteomes" id="UP001647509">
    <property type="component" value="Unassembled WGS sequence"/>
</dbReference>
<accession>A0ACC5U8D1</accession>
<name>A0ACC5U8D1_9FLAO</name>
<keyword evidence="2" id="KW-1185">Reference proteome</keyword>